<reference evidence="4 5" key="1">
    <citation type="submission" date="2020-06" db="EMBL/GenBank/DDBJ databases">
        <title>Actinokineospora xiongansis sp. nov., isolated from soil of Baiyangdian.</title>
        <authorList>
            <person name="Zhang X."/>
        </authorList>
    </citation>
    <scope>NUCLEOTIDE SEQUENCE [LARGE SCALE GENOMIC DNA]</scope>
    <source>
        <strain evidence="4 5">HBU206404</strain>
    </source>
</reference>
<evidence type="ECO:0000313" key="4">
    <source>
        <dbReference type="EMBL" id="MBC6446548.1"/>
    </source>
</evidence>
<gene>
    <name evidence="4" type="ORF">GPZ80_05080</name>
</gene>
<accession>A0ABR7L1I4</accession>
<dbReference type="SMART" id="SM00854">
    <property type="entry name" value="PGA_cap"/>
    <property type="match status" value="1"/>
</dbReference>
<comment type="similarity">
    <text evidence="1">Belongs to the CapA family.</text>
</comment>
<evidence type="ECO:0000259" key="3">
    <source>
        <dbReference type="SMART" id="SM00854"/>
    </source>
</evidence>
<proteinExistence type="inferred from homology"/>
<dbReference type="EMBL" id="JABVED010000002">
    <property type="protein sequence ID" value="MBC6446548.1"/>
    <property type="molecule type" value="Genomic_DNA"/>
</dbReference>
<dbReference type="InterPro" id="IPR052169">
    <property type="entry name" value="CW_Biosynth-Accessory"/>
</dbReference>
<organism evidence="4 5">
    <name type="scientific">Actinokineospora xionganensis</name>
    <dbReference type="NCBI Taxonomy" id="2684470"/>
    <lineage>
        <taxon>Bacteria</taxon>
        <taxon>Bacillati</taxon>
        <taxon>Actinomycetota</taxon>
        <taxon>Actinomycetes</taxon>
        <taxon>Pseudonocardiales</taxon>
        <taxon>Pseudonocardiaceae</taxon>
        <taxon>Actinokineospora</taxon>
    </lineage>
</organism>
<dbReference type="Pfam" id="PF09587">
    <property type="entry name" value="PGA_cap"/>
    <property type="match status" value="1"/>
</dbReference>
<name>A0ABR7L1I4_9PSEU</name>
<sequence>MRRSRVTAGLIGCALLTAAAGCTEVAPVPSAASTPSAAIPPTTTTVAPAGSFTLIAGGDVLIHPALTEQATEDGNGKRDYAPLFAGIKPVLEQADLALCHLEVPIATAKGPFKGYPTFYAPPELATGLVQSGFDVCSTASNHTMDQGAEGVANTLDALDDAKIQHTGSARSAAEAAKPLVRDVAGVKVGFVSYTFAFNKGTTRPTPWMANLLDPAAVIAEAKRARDAGAEVVVASIHWGIEGKHEPTADQRKIAQRLLGDPSIDVIIGHHAHVVQPFERINGKWVTYGLGNQVARHEEPKGTTEEGVLARFRFVKSGQGWTVDQAEYLPTLVDLGPPIRLRDLTSDTEVSAARKEQALKRTDGVVLSRDAATDGLTRPGG</sequence>
<dbReference type="PANTHER" id="PTHR33393">
    <property type="entry name" value="POLYGLUTAMINE SYNTHESIS ACCESSORY PROTEIN RV0574C-RELATED"/>
    <property type="match status" value="1"/>
</dbReference>
<dbReference type="PROSITE" id="PS51257">
    <property type="entry name" value="PROKAR_LIPOPROTEIN"/>
    <property type="match status" value="1"/>
</dbReference>
<dbReference type="RefSeq" id="WP_187218567.1">
    <property type="nucleotide sequence ID" value="NZ_JABVED010000002.1"/>
</dbReference>
<evidence type="ECO:0000256" key="1">
    <source>
        <dbReference type="ARBA" id="ARBA00005662"/>
    </source>
</evidence>
<feature type="signal peptide" evidence="2">
    <location>
        <begin position="1"/>
        <end position="19"/>
    </location>
</feature>
<dbReference type="Proteomes" id="UP000734823">
    <property type="component" value="Unassembled WGS sequence"/>
</dbReference>
<dbReference type="SUPFAM" id="SSF56300">
    <property type="entry name" value="Metallo-dependent phosphatases"/>
    <property type="match status" value="1"/>
</dbReference>
<dbReference type="CDD" id="cd07381">
    <property type="entry name" value="MPP_CapA"/>
    <property type="match status" value="1"/>
</dbReference>
<keyword evidence="2" id="KW-0732">Signal</keyword>
<dbReference type="Gene3D" id="3.60.21.10">
    <property type="match status" value="1"/>
</dbReference>
<comment type="caution">
    <text evidence="4">The sequence shown here is derived from an EMBL/GenBank/DDBJ whole genome shotgun (WGS) entry which is preliminary data.</text>
</comment>
<dbReference type="InterPro" id="IPR019079">
    <property type="entry name" value="Capsule_synth_CapA"/>
</dbReference>
<evidence type="ECO:0000313" key="5">
    <source>
        <dbReference type="Proteomes" id="UP000734823"/>
    </source>
</evidence>
<protein>
    <submittedName>
        <fullName evidence="4">CapA family protein</fullName>
    </submittedName>
</protein>
<evidence type="ECO:0000256" key="2">
    <source>
        <dbReference type="SAM" id="SignalP"/>
    </source>
</evidence>
<dbReference type="PANTHER" id="PTHR33393:SF13">
    <property type="entry name" value="PGA BIOSYNTHESIS PROTEIN CAPA"/>
    <property type="match status" value="1"/>
</dbReference>
<keyword evidence="5" id="KW-1185">Reference proteome</keyword>
<dbReference type="InterPro" id="IPR029052">
    <property type="entry name" value="Metallo-depent_PP-like"/>
</dbReference>
<feature type="domain" description="Capsule synthesis protein CapA" evidence="3">
    <location>
        <begin position="53"/>
        <end position="296"/>
    </location>
</feature>
<feature type="chain" id="PRO_5046383267" evidence="2">
    <location>
        <begin position="20"/>
        <end position="380"/>
    </location>
</feature>